<dbReference type="CDD" id="cd17991">
    <property type="entry name" value="DEXHc_TRCF"/>
    <property type="match status" value="1"/>
</dbReference>
<dbReference type="Gene3D" id="3.30.2060.10">
    <property type="entry name" value="Penicillin-binding protein 1b domain"/>
    <property type="match status" value="1"/>
</dbReference>
<evidence type="ECO:0000256" key="8">
    <source>
        <dbReference type="ARBA" id="ARBA00023125"/>
    </source>
</evidence>
<evidence type="ECO:0000313" key="17">
    <source>
        <dbReference type="Proteomes" id="UP000553343"/>
    </source>
</evidence>
<dbReference type="SUPFAM" id="SSF143517">
    <property type="entry name" value="TRCF domain-like"/>
    <property type="match status" value="1"/>
</dbReference>
<dbReference type="Pfam" id="PF00271">
    <property type="entry name" value="Helicase_C"/>
    <property type="match status" value="1"/>
</dbReference>
<dbReference type="InterPro" id="IPR003711">
    <property type="entry name" value="CarD-like/TRCF_RID"/>
</dbReference>
<dbReference type="GO" id="GO:0003678">
    <property type="term" value="F:DNA helicase activity"/>
    <property type="evidence" value="ECO:0007669"/>
    <property type="project" value="TreeGrafter"/>
</dbReference>
<dbReference type="Gene3D" id="3.40.50.11140">
    <property type="match status" value="1"/>
</dbReference>
<feature type="domain" description="Helicase C-terminal" evidence="15">
    <location>
        <begin position="815"/>
        <end position="969"/>
    </location>
</feature>
<dbReference type="InterPro" id="IPR048635">
    <property type="entry name" value="MFD_D3"/>
</dbReference>
<evidence type="ECO:0000313" key="16">
    <source>
        <dbReference type="EMBL" id="NWH03530.1"/>
    </source>
</evidence>
<dbReference type="NCBIfam" id="TIGR00580">
    <property type="entry name" value="mfd"/>
    <property type="match status" value="1"/>
</dbReference>
<comment type="caution">
    <text evidence="16">The sequence shown here is derived from an EMBL/GenBank/DDBJ whole genome shotgun (WGS) entry which is preliminary data.</text>
</comment>
<dbReference type="InterPro" id="IPR047112">
    <property type="entry name" value="RecG/Mfd"/>
</dbReference>
<keyword evidence="17" id="KW-1185">Reference proteome</keyword>
<keyword evidence="5 13" id="KW-0378">Hydrolase</keyword>
<dbReference type="PROSITE" id="PS51192">
    <property type="entry name" value="HELICASE_ATP_BIND_1"/>
    <property type="match status" value="1"/>
</dbReference>
<dbReference type="SMART" id="SM00490">
    <property type="entry name" value="HELICc"/>
    <property type="match status" value="1"/>
</dbReference>
<dbReference type="GO" id="GO:0006355">
    <property type="term" value="P:regulation of DNA-templated transcription"/>
    <property type="evidence" value="ECO:0007669"/>
    <property type="project" value="UniProtKB-UniRule"/>
</dbReference>
<dbReference type="InterPro" id="IPR004576">
    <property type="entry name" value="Mfd"/>
</dbReference>
<keyword evidence="6" id="KW-0347">Helicase</keyword>
<evidence type="ECO:0000256" key="7">
    <source>
        <dbReference type="ARBA" id="ARBA00022840"/>
    </source>
</evidence>
<evidence type="ECO:0000256" key="13">
    <source>
        <dbReference type="HAMAP-Rule" id="MF_00969"/>
    </source>
</evidence>
<dbReference type="PANTHER" id="PTHR47964">
    <property type="entry name" value="ATP-DEPENDENT DNA HELICASE HOMOLOG RECG, CHLOROPLASTIC"/>
    <property type="match status" value="1"/>
</dbReference>
<evidence type="ECO:0000256" key="4">
    <source>
        <dbReference type="ARBA" id="ARBA00022763"/>
    </source>
</evidence>
<proteinExistence type="inferred from homology"/>
<dbReference type="Proteomes" id="UP000553343">
    <property type="component" value="Unassembled WGS sequence"/>
</dbReference>
<name>A0A850SU39_9BACT</name>
<evidence type="ECO:0000256" key="11">
    <source>
        <dbReference type="ARBA" id="ARBA00061399"/>
    </source>
</evidence>
<dbReference type="Pfam" id="PF03461">
    <property type="entry name" value="TRCF"/>
    <property type="match status" value="1"/>
</dbReference>
<evidence type="ECO:0000256" key="5">
    <source>
        <dbReference type="ARBA" id="ARBA00022801"/>
    </source>
</evidence>
<dbReference type="InterPro" id="IPR027417">
    <property type="entry name" value="P-loop_NTPase"/>
</dbReference>
<dbReference type="GO" id="GO:0016787">
    <property type="term" value="F:hydrolase activity"/>
    <property type="evidence" value="ECO:0007669"/>
    <property type="project" value="UniProtKB-KW"/>
</dbReference>
<dbReference type="Gene3D" id="3.90.1150.50">
    <property type="entry name" value="Transcription-repair-coupling factor, D7 domain"/>
    <property type="match status" value="1"/>
</dbReference>
<dbReference type="SMART" id="SM00487">
    <property type="entry name" value="DEXDc"/>
    <property type="match status" value="1"/>
</dbReference>
<protein>
    <recommendedName>
        <fullName evidence="12 13">Transcription-repair-coupling factor</fullName>
        <shortName evidence="13">TRCF</shortName>
        <ecNumber evidence="13">3.6.4.-</ecNumber>
    </recommendedName>
</protein>
<dbReference type="Gene3D" id="3.40.50.300">
    <property type="entry name" value="P-loop containing nucleotide triphosphate hydrolases"/>
    <property type="match status" value="2"/>
</dbReference>
<evidence type="ECO:0000256" key="3">
    <source>
        <dbReference type="ARBA" id="ARBA00022741"/>
    </source>
</evidence>
<dbReference type="InterPro" id="IPR005118">
    <property type="entry name" value="TRCF_C"/>
</dbReference>
<reference evidence="16 17" key="1">
    <citation type="submission" date="2020-06" db="EMBL/GenBank/DDBJ databases">
        <title>High-quality draft genome of sulfate reducer Desulfobacter latus type strain AcrS2 isolated from marine sediment.</title>
        <authorList>
            <person name="Hoppe M."/>
            <person name="Larsen C.K."/>
            <person name="Marshall I.P.G."/>
            <person name="Schramm A."/>
            <person name="Marietou A.G."/>
        </authorList>
    </citation>
    <scope>NUCLEOTIDE SEQUENCE [LARGE SCALE GENOMIC DNA]</scope>
    <source>
        <strain evidence="16 17">AcRS2</strain>
    </source>
</reference>
<keyword evidence="4 13" id="KW-0227">DNA damage</keyword>
<keyword evidence="3 13" id="KW-0547">Nucleotide-binding</keyword>
<comment type="similarity">
    <text evidence="11 13">In the C-terminal section; belongs to the helicase family. RecG subfamily.</text>
</comment>
<evidence type="ECO:0000256" key="1">
    <source>
        <dbReference type="ARBA" id="ARBA00004496"/>
    </source>
</evidence>
<dbReference type="Pfam" id="PF00270">
    <property type="entry name" value="DEAD"/>
    <property type="match status" value="1"/>
</dbReference>
<dbReference type="InterPro" id="IPR011545">
    <property type="entry name" value="DEAD/DEAH_box_helicase_dom"/>
</dbReference>
<dbReference type="Pfam" id="PF17757">
    <property type="entry name" value="UvrB_inter"/>
    <property type="match status" value="1"/>
</dbReference>
<comment type="function">
    <text evidence="13">Couples transcription and DNA repair by recognizing RNA polymerase (RNAP) stalled at DNA lesions. Mediates ATP-dependent release of RNAP and its truncated transcript from the DNA, and recruitment of nucleotide excision repair machinery to the damaged site.</text>
</comment>
<keyword evidence="9 13" id="KW-0234">DNA repair</keyword>
<dbReference type="InterPro" id="IPR014001">
    <property type="entry name" value="Helicase_ATP-bd"/>
</dbReference>
<dbReference type="GO" id="GO:0000716">
    <property type="term" value="P:transcription-coupled nucleotide-excision repair, DNA damage recognition"/>
    <property type="evidence" value="ECO:0007669"/>
    <property type="project" value="UniProtKB-UniRule"/>
</dbReference>
<keyword evidence="7 13" id="KW-0067">ATP-binding</keyword>
<evidence type="ECO:0000259" key="14">
    <source>
        <dbReference type="PROSITE" id="PS51192"/>
    </source>
</evidence>
<gene>
    <name evidence="13 16" type="primary">mfd</name>
    <name evidence="16" type="ORF">HXW94_00725</name>
</gene>
<dbReference type="EC" id="3.6.4.-" evidence="13"/>
<organism evidence="16 17">
    <name type="scientific">Desulfobacter latus</name>
    <dbReference type="NCBI Taxonomy" id="2292"/>
    <lineage>
        <taxon>Bacteria</taxon>
        <taxon>Pseudomonadati</taxon>
        <taxon>Thermodesulfobacteriota</taxon>
        <taxon>Desulfobacteria</taxon>
        <taxon>Desulfobacterales</taxon>
        <taxon>Desulfobacteraceae</taxon>
        <taxon>Desulfobacter</taxon>
    </lineage>
</organism>
<evidence type="ECO:0000259" key="15">
    <source>
        <dbReference type="PROSITE" id="PS51194"/>
    </source>
</evidence>
<accession>A0A850SU39</accession>
<dbReference type="SUPFAM" id="SSF141259">
    <property type="entry name" value="CarD-like"/>
    <property type="match status" value="1"/>
</dbReference>
<dbReference type="GO" id="GO:0005524">
    <property type="term" value="F:ATP binding"/>
    <property type="evidence" value="ECO:0007669"/>
    <property type="project" value="UniProtKB-UniRule"/>
</dbReference>
<dbReference type="PANTHER" id="PTHR47964:SF1">
    <property type="entry name" value="ATP-DEPENDENT DNA HELICASE HOMOLOG RECG, CHLOROPLASTIC"/>
    <property type="match status" value="1"/>
</dbReference>
<evidence type="ECO:0000256" key="2">
    <source>
        <dbReference type="ARBA" id="ARBA00022490"/>
    </source>
</evidence>
<dbReference type="AlphaFoldDB" id="A0A850SU39"/>
<dbReference type="GO" id="GO:0003684">
    <property type="term" value="F:damaged DNA binding"/>
    <property type="evidence" value="ECO:0007669"/>
    <property type="project" value="InterPro"/>
</dbReference>
<dbReference type="SMART" id="SM01058">
    <property type="entry name" value="CarD_TRCF"/>
    <property type="match status" value="1"/>
</dbReference>
<dbReference type="Gene3D" id="2.40.10.170">
    <property type="match status" value="1"/>
</dbReference>
<dbReference type="EMBL" id="JACADJ010000002">
    <property type="protein sequence ID" value="NWH03530.1"/>
    <property type="molecule type" value="Genomic_DNA"/>
</dbReference>
<evidence type="ECO:0000256" key="10">
    <source>
        <dbReference type="ARBA" id="ARBA00061104"/>
    </source>
</evidence>
<dbReference type="InterPro" id="IPR036101">
    <property type="entry name" value="CarD-like/TRCF_RID_sf"/>
</dbReference>
<keyword evidence="2 13" id="KW-0963">Cytoplasm</keyword>
<dbReference type="InterPro" id="IPR041471">
    <property type="entry name" value="UvrB_inter"/>
</dbReference>
<evidence type="ECO:0000256" key="12">
    <source>
        <dbReference type="ARBA" id="ARBA00070128"/>
    </source>
</evidence>
<dbReference type="RefSeq" id="WP_178364983.1">
    <property type="nucleotide sequence ID" value="NZ_JACADJ010000002.1"/>
</dbReference>
<comment type="similarity">
    <text evidence="10 13">In the N-terminal section; belongs to the UvrB family.</text>
</comment>
<dbReference type="SMART" id="SM00982">
    <property type="entry name" value="TRCF"/>
    <property type="match status" value="1"/>
</dbReference>
<evidence type="ECO:0000256" key="9">
    <source>
        <dbReference type="ARBA" id="ARBA00023204"/>
    </source>
</evidence>
<dbReference type="InterPro" id="IPR037235">
    <property type="entry name" value="TRCF-like_C_D7"/>
</dbReference>
<dbReference type="Gene3D" id="3.40.50.11180">
    <property type="match status" value="1"/>
</dbReference>
<dbReference type="PROSITE" id="PS51194">
    <property type="entry name" value="HELICASE_CTER"/>
    <property type="match status" value="1"/>
</dbReference>
<dbReference type="HAMAP" id="MF_00969">
    <property type="entry name" value="TRCF"/>
    <property type="match status" value="1"/>
</dbReference>
<dbReference type="Pfam" id="PF02559">
    <property type="entry name" value="CarD_TRCF_RID"/>
    <property type="match status" value="1"/>
</dbReference>
<dbReference type="Pfam" id="PF21132">
    <property type="entry name" value="MFD_D3"/>
    <property type="match status" value="1"/>
</dbReference>
<feature type="domain" description="Helicase ATP-binding" evidence="14">
    <location>
        <begin position="633"/>
        <end position="794"/>
    </location>
</feature>
<dbReference type="InterPro" id="IPR001650">
    <property type="entry name" value="Helicase_C-like"/>
</dbReference>
<dbReference type="SUPFAM" id="SSF52540">
    <property type="entry name" value="P-loop containing nucleoside triphosphate hydrolases"/>
    <property type="match status" value="4"/>
</dbReference>
<sequence length="1160" mass="130420">MIDAMLNSLKKNKHTMLATGDSYAPKAWITAQLFAGLNQPLAVVLPDAEKAAAFICDLQFFMPADHQRIIFFPGSHYPGVKNISFHKETSAARLAALFSISETIRDRFILVTYVDPLLSFLMPKEVMTNSFELVMANEEIDRDGLLENLEASGYTRSTLVEDPGEYAVRGGIVDIFSPGLKQPVRLDFFGDLVESIRHFSPYTQRGTKELAETILVPATEAVITKQSLPHVQARLRKAGAQAGLTADRIREHVNQIRDKGRFDGIESMLPIVYDSLDTLFDYLPENTVFVLDDADELPTKAQAFHDGLSHHFNALAEEKKISLPAESICRDWQTTEEKIFASKTLCFKTLMLEQDKRKANVLSLKCSDNRALSESLRNRPKDATPLTPLVEWITRQQQEVQYILFVLSRDAQAKRLNALLAPYGIAPQFCRNFAALFDMTPGVYFTVGTLSAGFVPDLENFSIVTEDEIFGRKRIRRRVSAKRDLKAEFIAPEELKNGDFIVHLEHGVGRYEGLFSLTVSGITQDFILVVYQNDDKLYVPVDRMEVIGKYIGVDGYTPVLDKIGSKSWSNSKAKAQAEVEKMAAGLLDLYARRKVAKGFSFSRPDNYYNDFEAGFPYEETKDQLRAIDDVHLDMEKDMPMDRLVCGDVGYGKTEVAIRAAFKAVNDGKQVALVVPTTILAEQHLNTFRDRFKDYPVTIECLSRFRTRKEQADILKRTAAGTVDIVIGTHRLLQKDVIFKSLGLLIIDEEQRFGVKHKEKLKEKRAAVDVLALSATPIPRTLHMSLTGMRDISVITTPPADRQPIISYITKYEDGLVRDAVIKELDRKGQVFFVHNNIKTIFKTAENIQKLVPDANIGVAHGRLSETELEKVMEKFISRQINVLVCTTIIESGLDIPSANTMIIDKAERFGLSQIYQLRGRIGRGDNQAYAYLFISDESRLTKDARKRLAALMAHRDLGSGFQIAMKDLQIRGAGTALGASQSGHIAAVGYDMFLKLLDHAVKDMKGEHVTEPLQPEINASMSSGFPDDYIESVEQRLTIYRRLSRLSRVSDIADMKKELIDRYGKLPKSAENMLLKIMLRIFAVKAGVKRLDVTPDVLVLEFSPDHMTRPLTDIETVLKKTVNAKFVKKTSVRIQLGHKRSNMSRALLETKQILSSIRSA</sequence>
<dbReference type="FunFam" id="3.40.50.300:FF:000546">
    <property type="entry name" value="Transcription-repair-coupling factor"/>
    <property type="match status" value="1"/>
</dbReference>
<dbReference type="GO" id="GO:0005737">
    <property type="term" value="C:cytoplasm"/>
    <property type="evidence" value="ECO:0007669"/>
    <property type="project" value="UniProtKB-SubCell"/>
</dbReference>
<evidence type="ECO:0000256" key="6">
    <source>
        <dbReference type="ARBA" id="ARBA00022806"/>
    </source>
</evidence>
<keyword evidence="8 13" id="KW-0238">DNA-binding</keyword>
<comment type="subcellular location">
    <subcellularLocation>
        <location evidence="1 13">Cytoplasm</location>
    </subcellularLocation>
</comment>